<feature type="domain" description="Glycosyltransferase RgtA/B/C/D-like" evidence="9">
    <location>
        <begin position="254"/>
        <end position="387"/>
    </location>
</feature>
<evidence type="ECO:0000256" key="1">
    <source>
        <dbReference type="ARBA" id="ARBA00004651"/>
    </source>
</evidence>
<keyword evidence="3" id="KW-0328">Glycosyltransferase</keyword>
<feature type="transmembrane region" description="Helical" evidence="8">
    <location>
        <begin position="7"/>
        <end position="25"/>
    </location>
</feature>
<feature type="transmembrane region" description="Helical" evidence="8">
    <location>
        <begin position="303"/>
        <end position="319"/>
    </location>
</feature>
<comment type="subcellular location">
    <subcellularLocation>
        <location evidence="1">Cell membrane</location>
        <topology evidence="1">Multi-pass membrane protein</topology>
    </subcellularLocation>
</comment>
<evidence type="ECO:0000256" key="6">
    <source>
        <dbReference type="ARBA" id="ARBA00022989"/>
    </source>
</evidence>
<protein>
    <recommendedName>
        <fullName evidence="9">Glycosyltransferase RgtA/B/C/D-like domain-containing protein</fullName>
    </recommendedName>
</protein>
<evidence type="ECO:0000259" key="9">
    <source>
        <dbReference type="Pfam" id="PF13231"/>
    </source>
</evidence>
<evidence type="ECO:0000313" key="11">
    <source>
        <dbReference type="Proteomes" id="UP000075799"/>
    </source>
</evidence>
<dbReference type="PANTHER" id="PTHR33908:SF11">
    <property type="entry name" value="MEMBRANE PROTEIN"/>
    <property type="match status" value="1"/>
</dbReference>
<proteinExistence type="predicted"/>
<evidence type="ECO:0000256" key="2">
    <source>
        <dbReference type="ARBA" id="ARBA00022475"/>
    </source>
</evidence>
<comment type="caution">
    <text evidence="10">The sequence shown here is derived from an EMBL/GenBank/DDBJ whole genome shotgun (WGS) entry which is preliminary data.</text>
</comment>
<dbReference type="Pfam" id="PF13231">
    <property type="entry name" value="PMT_2"/>
    <property type="match status" value="1"/>
</dbReference>
<dbReference type="InterPro" id="IPR038731">
    <property type="entry name" value="RgtA/B/C-like"/>
</dbReference>
<feature type="transmembrane region" description="Helical" evidence="8">
    <location>
        <begin position="522"/>
        <end position="541"/>
    </location>
</feature>
<keyword evidence="4" id="KW-0808">Transferase</keyword>
<reference evidence="10 11" key="1">
    <citation type="submission" date="2016-03" db="EMBL/GenBank/DDBJ databases">
        <authorList>
            <person name="Ploux O."/>
        </authorList>
    </citation>
    <scope>NUCLEOTIDE SEQUENCE [LARGE SCALE GENOMIC DNA]</scope>
    <source>
        <strain evidence="10 11">EC13</strain>
    </source>
</reference>
<evidence type="ECO:0000256" key="3">
    <source>
        <dbReference type="ARBA" id="ARBA00022676"/>
    </source>
</evidence>
<name>A0A162GQ47_BDEBC</name>
<keyword evidence="6 8" id="KW-1133">Transmembrane helix</keyword>
<feature type="transmembrane region" description="Helical" evidence="8">
    <location>
        <begin position="276"/>
        <end position="297"/>
    </location>
</feature>
<keyword evidence="2" id="KW-1003">Cell membrane</keyword>
<dbReference type="InterPro" id="IPR050297">
    <property type="entry name" value="LipidA_mod_glycosyltrf_83"/>
</dbReference>
<feature type="transmembrane region" description="Helical" evidence="8">
    <location>
        <begin position="249"/>
        <end position="269"/>
    </location>
</feature>
<feature type="transmembrane region" description="Helical" evidence="8">
    <location>
        <begin position="499"/>
        <end position="516"/>
    </location>
</feature>
<dbReference type="GO" id="GO:0016763">
    <property type="term" value="F:pentosyltransferase activity"/>
    <property type="evidence" value="ECO:0007669"/>
    <property type="project" value="TreeGrafter"/>
</dbReference>
<evidence type="ECO:0000256" key="7">
    <source>
        <dbReference type="ARBA" id="ARBA00023136"/>
    </source>
</evidence>
<organism evidence="10 11">
    <name type="scientific">Bdellovibrio bacteriovorus</name>
    <dbReference type="NCBI Taxonomy" id="959"/>
    <lineage>
        <taxon>Bacteria</taxon>
        <taxon>Pseudomonadati</taxon>
        <taxon>Bdellovibrionota</taxon>
        <taxon>Bdellovibrionia</taxon>
        <taxon>Bdellovibrionales</taxon>
        <taxon>Pseudobdellovibrionaceae</taxon>
        <taxon>Bdellovibrio</taxon>
    </lineage>
</organism>
<feature type="transmembrane region" description="Helical" evidence="8">
    <location>
        <begin position="326"/>
        <end position="347"/>
    </location>
</feature>
<keyword evidence="5 8" id="KW-0812">Transmembrane</keyword>
<evidence type="ECO:0000256" key="8">
    <source>
        <dbReference type="SAM" id="Phobius"/>
    </source>
</evidence>
<feature type="transmembrane region" description="Helical" evidence="8">
    <location>
        <begin position="367"/>
        <end position="387"/>
    </location>
</feature>
<dbReference type="Proteomes" id="UP000075799">
    <property type="component" value="Unassembled WGS sequence"/>
</dbReference>
<evidence type="ECO:0000313" key="10">
    <source>
        <dbReference type="EMBL" id="KYG68681.1"/>
    </source>
</evidence>
<feature type="transmembrane region" description="Helical" evidence="8">
    <location>
        <begin position="149"/>
        <end position="168"/>
    </location>
</feature>
<dbReference type="OrthoDB" id="5289633at2"/>
<dbReference type="GO" id="GO:0005886">
    <property type="term" value="C:plasma membrane"/>
    <property type="evidence" value="ECO:0007669"/>
    <property type="project" value="UniProtKB-SubCell"/>
</dbReference>
<evidence type="ECO:0000256" key="5">
    <source>
        <dbReference type="ARBA" id="ARBA00022692"/>
    </source>
</evidence>
<sequence>MIKRTHLLSFIGITGMVLGLAWFFYLSPRPYNANFIQPDMKLYNKAPSTLNHRGTPEGLYWLSFTTPARTIALDKLILRTRNCVHSLTTTKGDWTLPTELSKICDNKKGLPLTKTATFLSSKTEWHIAGSTRGDLHGVILDKDWSEPKLAGGLAFFILSLGVLLYALIPADDSSERMAVVFALCGAFILRFWFVFITYPPELSLFSDMSAYFQRAWEISRNSFNAAQLFQPIGFTLWSQWIRDLGGFELFNWTQVFLSWGIVVLIYLMVRERFGRLAGFISLFFAAIHIPQAAMASLHLAENAYAFLITLSLWFILKALKNEKESGYFIVGFLLMTAFYFKGNHAFFLPAFSLWLIFRDRKNLRQGISKVFALGLGCLLIAIPHLIWTKAHYGKAYMGPTAGALNFVEGKCPSKDNQDSQGSRWMSPLFTVTGERTFKQWPRPFTDQKYFWNEGFKCVRENPAVLAESFRFVYYLFAGNMLWPVGETPMRSLFLDWEEFFHFFLLPLTVIGALAYARKNDDYSKIAALLMLTLFFTVWFFKSENRFRVPFDAVLIIWASAGLSWVFEKVKALFPARGRELGEVYEGRGI</sequence>
<dbReference type="GO" id="GO:0009103">
    <property type="term" value="P:lipopolysaccharide biosynthetic process"/>
    <property type="evidence" value="ECO:0007669"/>
    <property type="project" value="UniProtKB-ARBA"/>
</dbReference>
<gene>
    <name evidence="10" type="ORF">AZI87_05455</name>
</gene>
<keyword evidence="7 8" id="KW-0472">Membrane</keyword>
<dbReference type="RefSeq" id="WP_063205375.1">
    <property type="nucleotide sequence ID" value="NZ_LUKD01000001.1"/>
</dbReference>
<dbReference type="PANTHER" id="PTHR33908">
    <property type="entry name" value="MANNOSYLTRANSFERASE YKCB-RELATED"/>
    <property type="match status" value="1"/>
</dbReference>
<accession>A0A162GQ47</accession>
<evidence type="ECO:0000256" key="4">
    <source>
        <dbReference type="ARBA" id="ARBA00022679"/>
    </source>
</evidence>
<dbReference type="EMBL" id="LUKD01000001">
    <property type="protein sequence ID" value="KYG68681.1"/>
    <property type="molecule type" value="Genomic_DNA"/>
</dbReference>
<dbReference type="AlphaFoldDB" id="A0A162GQ47"/>
<feature type="transmembrane region" description="Helical" evidence="8">
    <location>
        <begin position="180"/>
        <end position="198"/>
    </location>
</feature>